<dbReference type="Proteomes" id="UP000824156">
    <property type="component" value="Unassembled WGS sequence"/>
</dbReference>
<reference evidence="2" key="2">
    <citation type="submission" date="2021-04" db="EMBL/GenBank/DDBJ databases">
        <authorList>
            <person name="Gilroy R."/>
        </authorList>
    </citation>
    <scope>NUCLEOTIDE SEQUENCE</scope>
    <source>
        <strain evidence="2">1719</strain>
    </source>
</reference>
<dbReference type="AlphaFoldDB" id="A0A9D1WA40"/>
<evidence type="ECO:0000313" key="2">
    <source>
        <dbReference type="EMBL" id="HIX55291.1"/>
    </source>
</evidence>
<proteinExistence type="predicted"/>
<accession>A0A9D1WA40</accession>
<organism evidence="2 3">
    <name type="scientific">Candidatus Sphingobacterium stercoripullorum</name>
    <dbReference type="NCBI Taxonomy" id="2838759"/>
    <lineage>
        <taxon>Bacteria</taxon>
        <taxon>Pseudomonadati</taxon>
        <taxon>Bacteroidota</taxon>
        <taxon>Sphingobacteriia</taxon>
        <taxon>Sphingobacteriales</taxon>
        <taxon>Sphingobacteriaceae</taxon>
        <taxon>Sphingobacterium</taxon>
    </lineage>
</organism>
<evidence type="ECO:0000256" key="1">
    <source>
        <dbReference type="SAM" id="MobiDB-lite"/>
    </source>
</evidence>
<feature type="compositionally biased region" description="Basic and acidic residues" evidence="1">
    <location>
        <begin position="58"/>
        <end position="77"/>
    </location>
</feature>
<gene>
    <name evidence="2" type="ORF">H9853_09705</name>
</gene>
<protein>
    <submittedName>
        <fullName evidence="2">Uncharacterized protein</fullName>
    </submittedName>
</protein>
<evidence type="ECO:0000313" key="3">
    <source>
        <dbReference type="Proteomes" id="UP000824156"/>
    </source>
</evidence>
<reference evidence="2" key="1">
    <citation type="journal article" date="2021" name="PeerJ">
        <title>Extensive microbial diversity within the chicken gut microbiome revealed by metagenomics and culture.</title>
        <authorList>
            <person name="Gilroy R."/>
            <person name="Ravi A."/>
            <person name="Getino M."/>
            <person name="Pursley I."/>
            <person name="Horton D.L."/>
            <person name="Alikhan N.F."/>
            <person name="Baker D."/>
            <person name="Gharbi K."/>
            <person name="Hall N."/>
            <person name="Watson M."/>
            <person name="Adriaenssens E.M."/>
            <person name="Foster-Nyarko E."/>
            <person name="Jarju S."/>
            <person name="Secka A."/>
            <person name="Antonio M."/>
            <person name="Oren A."/>
            <person name="Chaudhuri R.R."/>
            <person name="La Ragione R."/>
            <person name="Hildebrand F."/>
            <person name="Pallen M.J."/>
        </authorList>
    </citation>
    <scope>NUCLEOTIDE SEQUENCE</scope>
    <source>
        <strain evidence="2">1719</strain>
    </source>
</reference>
<feature type="region of interest" description="Disordered" evidence="1">
    <location>
        <begin position="26"/>
        <end position="89"/>
    </location>
</feature>
<sequence>MEKLLPILIFVAIYGYQTYKNFQKEQEKAKGRNIPRKRPQATTQAERRQPAPTPRPVQHREVPFERTPYEELTRDQSFEQPSKPKRIALKKSSELAESLKEKNKKLNKQPEQKLVLEILEDETQDEEVLVDPVLTAEEFDLKRAVIHQTILERPTY</sequence>
<name>A0A9D1WA40_9SPHI</name>
<dbReference type="EMBL" id="DXEZ01000268">
    <property type="protein sequence ID" value="HIX55291.1"/>
    <property type="molecule type" value="Genomic_DNA"/>
</dbReference>
<comment type="caution">
    <text evidence="2">The sequence shown here is derived from an EMBL/GenBank/DDBJ whole genome shotgun (WGS) entry which is preliminary data.</text>
</comment>